<dbReference type="AlphaFoldDB" id="A0AAJ7W465"/>
<accession>A0AAJ7W465</accession>
<evidence type="ECO:0000313" key="2">
    <source>
        <dbReference type="Proteomes" id="UP000694920"/>
    </source>
</evidence>
<evidence type="ECO:0000313" key="3">
    <source>
        <dbReference type="RefSeq" id="XP_024943761.1"/>
    </source>
</evidence>
<evidence type="ECO:0000256" key="1">
    <source>
        <dbReference type="SAM" id="MobiDB-lite"/>
    </source>
</evidence>
<reference evidence="3" key="1">
    <citation type="submission" date="2025-08" db="UniProtKB">
        <authorList>
            <consortium name="RefSeq"/>
        </authorList>
    </citation>
    <scope>IDENTIFICATION</scope>
</reference>
<dbReference type="RefSeq" id="XP_024943761.1">
    <property type="nucleotide sequence ID" value="XM_025087993.1"/>
</dbReference>
<feature type="compositionally biased region" description="Polar residues" evidence="1">
    <location>
        <begin position="184"/>
        <end position="196"/>
    </location>
</feature>
<keyword evidence="2" id="KW-1185">Reference proteome</keyword>
<dbReference type="KEGG" id="ccin:112494790"/>
<organism evidence="2 3">
    <name type="scientific">Cephus cinctus</name>
    <name type="common">Wheat stem sawfly</name>
    <dbReference type="NCBI Taxonomy" id="211228"/>
    <lineage>
        <taxon>Eukaryota</taxon>
        <taxon>Metazoa</taxon>
        <taxon>Ecdysozoa</taxon>
        <taxon>Arthropoda</taxon>
        <taxon>Hexapoda</taxon>
        <taxon>Insecta</taxon>
        <taxon>Pterygota</taxon>
        <taxon>Neoptera</taxon>
        <taxon>Endopterygota</taxon>
        <taxon>Hymenoptera</taxon>
        <taxon>Cephoidea</taxon>
        <taxon>Cephidae</taxon>
        <taxon>Cephus</taxon>
    </lineage>
</organism>
<gene>
    <name evidence="3" type="primary">LOC112494790</name>
</gene>
<proteinExistence type="predicted"/>
<dbReference type="Proteomes" id="UP000694920">
    <property type="component" value="Unplaced"/>
</dbReference>
<feature type="compositionally biased region" description="Polar residues" evidence="1">
    <location>
        <begin position="797"/>
        <end position="811"/>
    </location>
</feature>
<name>A0AAJ7W465_CEPCN</name>
<dbReference type="GeneID" id="112494790"/>
<feature type="region of interest" description="Disordered" evidence="1">
    <location>
        <begin position="41"/>
        <end position="67"/>
    </location>
</feature>
<protein>
    <submittedName>
        <fullName evidence="3">Uncharacterized protein LOC112494790 isoform X1</fullName>
    </submittedName>
</protein>
<feature type="region of interest" description="Disordered" evidence="1">
    <location>
        <begin position="789"/>
        <end position="811"/>
    </location>
</feature>
<sequence>MNQNEKRSIIDNNISGDHSRKSRRPCHSAILEKECTETVLENHENQRRRSRRKKESQRHSAQNETKYSIHKVSDNCHCRAGSIVQNPQVSSAKKVVHRVNVSSSKSLDKIDETVKNTKRHKHSIHRINLQKEDSVFTYRDKDIFRKCKDRQRHKECRNCEKSYPRKEKRNANISQTKRYEKYKNLSSSTSTDSGVKNPTDCKCKNCIYTLKEDHSKRSKYSFVHENDGSARTRVFVPTRRVSCVSKKDSYNDGRKARLKNAGVKSVNNDKSSESKFHNNIESKYNLNNSNRTLNSRKQNKNSIMVNLYPIESNDESSDKQRVRICGNNGDCKIVNNDCATVNENIVKNIFIESEMFPDKIISNSRTSKLPEIKETAVNEQDQSIWIVQNDNERKSVEKQNKFEPIKSSQRISLENNTDLKKSIYNDASTQYEESTITAGDTKLSDTSGNTLELNDKVYLQCKTIADVIKTLDTLSESQYSTEVKRKSKFYECSRKYGYSKRNEKALRYAMARYIKKIVLSETRHKNKLKNEVKIIIGDNNSKANKIKVMNERPGEVSIICYNVMESVLPIKKKNIVLPRWAESSAGESSGYKSLNNYQPDINGTRTSLELLHKKNMEHDENRVNVKAEVENVKCSSEEDQRNFGAINTSRDFTSKKCSSDMDAQFFNEHTKQRKEAGYFIIPVTHARDQCTAEFSNETKQIKRETIAICKNHTFLNAKHDSNMKCDNDQIAKHNVHPWLRKYIHTPNLQYSVQNDGLLTARKEKESTKEENRCLDALYALWTNMRDGVNSTDDESISSKNSKTPDIPSNNILAQLPRPPVSFLTKFPSFENTDFDFTDGDVSVLNEDISRVESTVTTEISILSGTGLSHTDQQTNDFADNFPNQKLCHVSNNTSIYPPPPSFLPIPYSLCCVPKRRGNDSFNDYKEPPPACSVPVPETWKEPSAIKSHSTSFSILRFRKRGKSVNLENSVEINVNDPCRLNRLTKNETKTKKTSRNPFRIFFRRKEDEIDDTNR</sequence>
<feature type="region of interest" description="Disordered" evidence="1">
    <location>
        <begin position="175"/>
        <end position="196"/>
    </location>
</feature>
<feature type="region of interest" description="Disordered" evidence="1">
    <location>
        <begin position="1"/>
        <end position="24"/>
    </location>
</feature>